<keyword evidence="3 6" id="KW-1133">Transmembrane helix</keyword>
<proteinExistence type="inferred from homology"/>
<dbReference type="STRING" id="576137.A0A1L7XHK2"/>
<evidence type="ECO:0000313" key="9">
    <source>
        <dbReference type="Proteomes" id="UP000184330"/>
    </source>
</evidence>
<comment type="subcellular location">
    <subcellularLocation>
        <location evidence="1">Membrane</location>
        <topology evidence="1">Multi-pass membrane protein</topology>
    </subcellularLocation>
</comment>
<feature type="domain" description="Rhodopsin" evidence="7">
    <location>
        <begin position="211"/>
        <end position="263"/>
    </location>
</feature>
<organism evidence="8 9">
    <name type="scientific">Phialocephala subalpina</name>
    <dbReference type="NCBI Taxonomy" id="576137"/>
    <lineage>
        <taxon>Eukaryota</taxon>
        <taxon>Fungi</taxon>
        <taxon>Dikarya</taxon>
        <taxon>Ascomycota</taxon>
        <taxon>Pezizomycotina</taxon>
        <taxon>Leotiomycetes</taxon>
        <taxon>Helotiales</taxon>
        <taxon>Mollisiaceae</taxon>
        <taxon>Phialocephala</taxon>
        <taxon>Phialocephala fortinii species complex</taxon>
    </lineage>
</organism>
<dbReference type="GO" id="GO:0016020">
    <property type="term" value="C:membrane"/>
    <property type="evidence" value="ECO:0007669"/>
    <property type="project" value="UniProtKB-SubCell"/>
</dbReference>
<feature type="transmembrane region" description="Helical" evidence="6">
    <location>
        <begin position="99"/>
        <end position="121"/>
    </location>
</feature>
<dbReference type="InterPro" id="IPR052337">
    <property type="entry name" value="SAT4-like"/>
</dbReference>
<sequence>MATGLAPGSGLPDMNKGPQILGAVATTTILALTVVAMRLYVRIWMLRSASFDDYFIIAGMACSLISFGINIPDVIYGAGRHVAYISPPSKIPTGLKLNFVTQSILLSGVTFVKVSIGFFLLRIAPNNCNYYILRYHAIRTVQAIGSSMGFQPPSDSKLLGPIGIAEDELCQLLTQPRHGSWFCAGSMANIVEYTTRKAYQDGSLGCSEPSACIAGIIKITILPSYGRSGDFLYDSADLTIWTTTELNVGILAGSIPCLKPLYRILLEKSGCVPKEGPTDTLRFSYVMQSSDVRSNHVYGNDSQIEGRERSEYADVRKTELMKPTRVYVNDVSKESLLWVHGPGIVKATQIEVHSVEEGNSAVANEICEHIERNTGLIL</sequence>
<dbReference type="PANTHER" id="PTHR33048">
    <property type="entry name" value="PTH11-LIKE INTEGRAL MEMBRANE PROTEIN (AFU_ORTHOLOGUE AFUA_5G11245)"/>
    <property type="match status" value="1"/>
</dbReference>
<feature type="transmembrane region" description="Helical" evidence="6">
    <location>
        <begin position="53"/>
        <end position="79"/>
    </location>
</feature>
<feature type="transmembrane region" description="Helical" evidence="6">
    <location>
        <begin position="20"/>
        <end position="41"/>
    </location>
</feature>
<evidence type="ECO:0000256" key="5">
    <source>
        <dbReference type="ARBA" id="ARBA00038359"/>
    </source>
</evidence>
<evidence type="ECO:0000256" key="1">
    <source>
        <dbReference type="ARBA" id="ARBA00004141"/>
    </source>
</evidence>
<dbReference type="Proteomes" id="UP000184330">
    <property type="component" value="Unassembled WGS sequence"/>
</dbReference>
<evidence type="ECO:0000259" key="7">
    <source>
        <dbReference type="Pfam" id="PF20684"/>
    </source>
</evidence>
<evidence type="ECO:0000256" key="3">
    <source>
        <dbReference type="ARBA" id="ARBA00022989"/>
    </source>
</evidence>
<feature type="domain" description="Rhodopsin" evidence="7">
    <location>
        <begin position="37"/>
        <end position="139"/>
    </location>
</feature>
<protein>
    <recommendedName>
        <fullName evidence="7">Rhodopsin domain-containing protein</fullName>
    </recommendedName>
</protein>
<reference evidence="8 9" key="1">
    <citation type="submission" date="2016-03" db="EMBL/GenBank/DDBJ databases">
        <authorList>
            <person name="Ploux O."/>
        </authorList>
    </citation>
    <scope>NUCLEOTIDE SEQUENCE [LARGE SCALE GENOMIC DNA]</scope>
    <source>
        <strain evidence="8 9">UAMH 11012</strain>
    </source>
</reference>
<dbReference type="EMBL" id="FJOG01000027">
    <property type="protein sequence ID" value="CZR64523.1"/>
    <property type="molecule type" value="Genomic_DNA"/>
</dbReference>
<keyword evidence="4 6" id="KW-0472">Membrane</keyword>
<evidence type="ECO:0000256" key="6">
    <source>
        <dbReference type="SAM" id="Phobius"/>
    </source>
</evidence>
<dbReference type="OrthoDB" id="5022096at2759"/>
<evidence type="ECO:0000256" key="4">
    <source>
        <dbReference type="ARBA" id="ARBA00023136"/>
    </source>
</evidence>
<dbReference type="InterPro" id="IPR049326">
    <property type="entry name" value="Rhodopsin_dom_fungi"/>
</dbReference>
<name>A0A1L7XHK2_9HELO</name>
<evidence type="ECO:0000256" key="2">
    <source>
        <dbReference type="ARBA" id="ARBA00022692"/>
    </source>
</evidence>
<keyword evidence="9" id="KW-1185">Reference proteome</keyword>
<keyword evidence="2 6" id="KW-0812">Transmembrane</keyword>
<gene>
    <name evidence="8" type="ORF">PAC_14421</name>
</gene>
<dbReference type="Pfam" id="PF20684">
    <property type="entry name" value="Fung_rhodopsin"/>
    <property type="match status" value="2"/>
</dbReference>
<comment type="similarity">
    <text evidence="5">Belongs to the SAT4 family.</text>
</comment>
<evidence type="ECO:0000313" key="8">
    <source>
        <dbReference type="EMBL" id="CZR64523.1"/>
    </source>
</evidence>
<dbReference type="PANTHER" id="PTHR33048:SF167">
    <property type="entry name" value="INTEGRAL MEMBRANE PROTEIN"/>
    <property type="match status" value="1"/>
</dbReference>
<accession>A0A1L7XHK2</accession>
<dbReference type="AlphaFoldDB" id="A0A1L7XHK2"/>